<keyword evidence="1" id="KW-0540">Nuclease</keyword>
<evidence type="ECO:0000256" key="4">
    <source>
        <dbReference type="ARBA" id="ARBA00022801"/>
    </source>
</evidence>
<dbReference type="Pfam" id="PF21445">
    <property type="entry name" value="ADDB_N"/>
    <property type="match status" value="1"/>
</dbReference>
<keyword evidence="7" id="KW-0067">ATP-binding</keyword>
<dbReference type="EMBL" id="DYVY01000132">
    <property type="protein sequence ID" value="HJF94766.1"/>
    <property type="molecule type" value="Genomic_DNA"/>
</dbReference>
<dbReference type="GO" id="GO:0006281">
    <property type="term" value="P:DNA repair"/>
    <property type="evidence" value="ECO:0007669"/>
    <property type="project" value="UniProtKB-KW"/>
</dbReference>
<evidence type="ECO:0000256" key="9">
    <source>
        <dbReference type="ARBA" id="ARBA00023204"/>
    </source>
</evidence>
<evidence type="ECO:0000256" key="5">
    <source>
        <dbReference type="ARBA" id="ARBA00022806"/>
    </source>
</evidence>
<evidence type="ECO:0000256" key="7">
    <source>
        <dbReference type="ARBA" id="ARBA00022840"/>
    </source>
</evidence>
<dbReference type="Gene3D" id="3.90.320.10">
    <property type="match status" value="1"/>
</dbReference>
<dbReference type="InterPro" id="IPR011604">
    <property type="entry name" value="PDDEXK-like_dom_sf"/>
</dbReference>
<gene>
    <name evidence="12" type="ORF">K8V82_08230</name>
</gene>
<feature type="domain" description="PD-(D/E)XK endonuclease-like" evidence="10">
    <location>
        <begin position="764"/>
        <end position="1081"/>
    </location>
</feature>
<evidence type="ECO:0000256" key="1">
    <source>
        <dbReference type="ARBA" id="ARBA00022722"/>
    </source>
</evidence>
<dbReference type="InterPro" id="IPR049035">
    <property type="entry name" value="ADDB_N"/>
</dbReference>
<dbReference type="Gene3D" id="3.40.50.300">
    <property type="entry name" value="P-loop containing nucleotide triphosphate hydrolases"/>
    <property type="match status" value="4"/>
</dbReference>
<dbReference type="AlphaFoldDB" id="A0A921LE99"/>
<evidence type="ECO:0000256" key="2">
    <source>
        <dbReference type="ARBA" id="ARBA00022741"/>
    </source>
</evidence>
<feature type="domain" description="ATP-dependent helicase/deoxyribonuclease subunit B N-terminal" evidence="11">
    <location>
        <begin position="5"/>
        <end position="292"/>
    </location>
</feature>
<reference evidence="12" key="1">
    <citation type="journal article" date="2021" name="PeerJ">
        <title>Extensive microbial diversity within the chicken gut microbiome revealed by metagenomics and culture.</title>
        <authorList>
            <person name="Gilroy R."/>
            <person name="Ravi A."/>
            <person name="Getino M."/>
            <person name="Pursley I."/>
            <person name="Horton D.L."/>
            <person name="Alikhan N.F."/>
            <person name="Baker D."/>
            <person name="Gharbi K."/>
            <person name="Hall N."/>
            <person name="Watson M."/>
            <person name="Adriaenssens E.M."/>
            <person name="Foster-Nyarko E."/>
            <person name="Jarju S."/>
            <person name="Secka A."/>
            <person name="Antonio M."/>
            <person name="Oren A."/>
            <person name="Chaudhuri R.R."/>
            <person name="La Ragione R."/>
            <person name="Hildebrand F."/>
            <person name="Pallen M.J."/>
        </authorList>
    </citation>
    <scope>NUCLEOTIDE SEQUENCE</scope>
    <source>
        <strain evidence="12">ChiSjej5B23-16112</strain>
    </source>
</reference>
<keyword evidence="2" id="KW-0547">Nucleotide-binding</keyword>
<dbReference type="PANTHER" id="PTHR30591:SF1">
    <property type="entry name" value="RECBCD ENZYME SUBUNIT RECC"/>
    <property type="match status" value="1"/>
</dbReference>
<sequence length="1128" mass="128422">MALKFIFGGSGSGKSHYLYERIIQEAGENPGLSYLVLVPEQFTMQTQKDLVMMSPAKGIMNIDVLSFVRLAHRIFEETGKGGFPVLDDEGKNLVLRKIGGDLEEELTVLKGNMRRLGYVSEVKSVLSEFMQYDVGEEQLEQVIAEEQEGSYLSFKLQDLKLLYRSFQDYLKGKYTTKEELLDVLAKVAGDSALLRRSTVVLDGYTGFTPVQNRLLGELLTICRDVIVTVTIDGRENPYAWDHPYQLFAMSKKTVTSLVEIARERHVPVEELKFLRPQVPPRFQESPALAFVENHLFRYGNMVFEGEQDGVEIHVAAGPDEEAEAAARKVRALVRGKGYRYREIGVIASDMEVYGNYLKKAFARYEIPVFMDQKRSILLNSFVEYIRSLLAMSRESFTCDSVFRFLRTGYTSFSRGELDDLENYCMALGIRGWKKWQQRWIRRPEGMAAKELERLNHMRVLFVEKMEPLLFVLRQRRKTVRDITEALYDFLAGEEMQLALKKQEETFQERGENALAREYAQIYGIVIGLFDKFVELLGEEQVSLQEYSDLLDAGLAEAKVGVIPPGIDQVVAGDMERTRLKGVKALIFVGANDTFLPDSLVRTGLLSERDVKAFEKEKIALTPGSREQAYVQKYYLYLNLTKPSRKLCVFYSRVSADGKTIRPSYLVQELEKLFPDLAVTDEDALSLRDRELSPKTGLSELIEGLRMKSEKAGGAWMELYNWYKKHQEWGDKLGAILEAGFYRRPADAVTQAVAERLYGDRPLESISRMEKFSACAFAHFLHYGLRLKEREAYEFQAVDMGNVFHGAIERYSRKASASKEGWTGLDREEQKQLCKESVEEAVADYGNAVLYSTSRNTWLITRIEHMMERTVWALTEQLRAGDFRPEAYELKFGAGKIDRVDTCVEEDKVYVKVLDYKTGQTAFDLSLVYGGLQMQLLVYMEEALKIAGKKYPGREPVPAGVFYYHIQDPFTEPREEESQIQESLLKKLRPDGLVSLEGDSLWHLEHRAQGDSLAIPVSFKKDGALSARSKALPGENFRMLGAFASKKAGELHDRIASGEAKVQPYRYGDRTGCDYCGYRHICGFDSSLPGYSYREVSRMGQEEALLRIQAYGRTEDGAAEAGDRQEEQP</sequence>
<evidence type="ECO:0000313" key="12">
    <source>
        <dbReference type="EMBL" id="HJF94766.1"/>
    </source>
</evidence>
<dbReference type="InterPro" id="IPR027417">
    <property type="entry name" value="P-loop_NTPase"/>
</dbReference>
<keyword evidence="4" id="KW-0378">Hydrolase</keyword>
<evidence type="ECO:0000256" key="6">
    <source>
        <dbReference type="ARBA" id="ARBA00022839"/>
    </source>
</evidence>
<dbReference type="PANTHER" id="PTHR30591">
    <property type="entry name" value="RECBCD ENZYME SUBUNIT RECC"/>
    <property type="match status" value="1"/>
</dbReference>
<protein>
    <submittedName>
        <fullName evidence="12">PD-(D/E)XK nuclease family protein</fullName>
    </submittedName>
</protein>
<evidence type="ECO:0000256" key="3">
    <source>
        <dbReference type="ARBA" id="ARBA00022763"/>
    </source>
</evidence>
<organism evidence="12 13">
    <name type="scientific">Lachnoclostridium phocaeense</name>
    <dbReference type="NCBI Taxonomy" id="1871021"/>
    <lineage>
        <taxon>Bacteria</taxon>
        <taxon>Bacillati</taxon>
        <taxon>Bacillota</taxon>
        <taxon>Clostridia</taxon>
        <taxon>Lachnospirales</taxon>
        <taxon>Lachnospiraceae</taxon>
    </lineage>
</organism>
<dbReference type="Pfam" id="PF12705">
    <property type="entry name" value="PDDEXK_1"/>
    <property type="match status" value="1"/>
</dbReference>
<evidence type="ECO:0000259" key="10">
    <source>
        <dbReference type="Pfam" id="PF12705"/>
    </source>
</evidence>
<dbReference type="GO" id="GO:0005524">
    <property type="term" value="F:ATP binding"/>
    <property type="evidence" value="ECO:0007669"/>
    <property type="project" value="UniProtKB-KW"/>
</dbReference>
<dbReference type="GO" id="GO:0006310">
    <property type="term" value="P:DNA recombination"/>
    <property type="evidence" value="ECO:0007669"/>
    <property type="project" value="TreeGrafter"/>
</dbReference>
<evidence type="ECO:0000256" key="8">
    <source>
        <dbReference type="ARBA" id="ARBA00023125"/>
    </source>
</evidence>
<comment type="caution">
    <text evidence="12">The sequence shown here is derived from an EMBL/GenBank/DDBJ whole genome shotgun (WGS) entry which is preliminary data.</text>
</comment>
<dbReference type="SUPFAM" id="SSF52540">
    <property type="entry name" value="P-loop containing nucleoside triphosphate hydrolases"/>
    <property type="match status" value="1"/>
</dbReference>
<proteinExistence type="predicted"/>
<dbReference type="Proteomes" id="UP000769156">
    <property type="component" value="Unassembled WGS sequence"/>
</dbReference>
<dbReference type="GO" id="GO:0004386">
    <property type="term" value="F:helicase activity"/>
    <property type="evidence" value="ECO:0007669"/>
    <property type="project" value="UniProtKB-KW"/>
</dbReference>
<keyword evidence="3" id="KW-0227">DNA damage</keyword>
<accession>A0A921LE99</accession>
<keyword evidence="9" id="KW-0234">DNA repair</keyword>
<dbReference type="InterPro" id="IPR038726">
    <property type="entry name" value="PDDEXK_AddAB-type"/>
</dbReference>
<dbReference type="GO" id="GO:0004527">
    <property type="term" value="F:exonuclease activity"/>
    <property type="evidence" value="ECO:0007669"/>
    <property type="project" value="UniProtKB-KW"/>
</dbReference>
<reference evidence="12" key="2">
    <citation type="submission" date="2021-09" db="EMBL/GenBank/DDBJ databases">
        <authorList>
            <person name="Gilroy R."/>
        </authorList>
    </citation>
    <scope>NUCLEOTIDE SEQUENCE</scope>
    <source>
        <strain evidence="12">ChiSjej5B23-16112</strain>
    </source>
</reference>
<keyword evidence="6" id="KW-0269">Exonuclease</keyword>
<keyword evidence="5" id="KW-0347">Helicase</keyword>
<dbReference type="GO" id="GO:0003677">
    <property type="term" value="F:DNA binding"/>
    <property type="evidence" value="ECO:0007669"/>
    <property type="project" value="UniProtKB-KW"/>
</dbReference>
<keyword evidence="8" id="KW-0238">DNA-binding</keyword>
<evidence type="ECO:0000259" key="11">
    <source>
        <dbReference type="Pfam" id="PF21445"/>
    </source>
</evidence>
<evidence type="ECO:0000313" key="13">
    <source>
        <dbReference type="Proteomes" id="UP000769156"/>
    </source>
</evidence>
<name>A0A921LE99_9FIRM</name>